<dbReference type="EMBL" id="RJKX01000014">
    <property type="protein sequence ID" value="ROP90744.1"/>
    <property type="molecule type" value="Genomic_DNA"/>
</dbReference>
<comment type="similarity">
    <text evidence="3 4">In the N-terminal section; belongs to the HFCD (homo-oligomeric flavin containing Cys decarboxylase) superfamily.</text>
</comment>
<comment type="function">
    <text evidence="3">Catalyzes two sequential steps in the biosynthesis of coenzyme A. In the first step cysteine is conjugated to 4'-phosphopantothenate to form 4-phosphopantothenoylcysteine. In the second step the latter compound is decarboxylated to form 4'-phosphopantotheine.</text>
</comment>
<feature type="binding site" evidence="3">
    <location>
        <begin position="310"/>
        <end position="313"/>
    </location>
    <ligand>
        <name>CTP</name>
        <dbReference type="ChEBI" id="CHEBI:37563"/>
    </ligand>
</feature>
<keyword evidence="3 4" id="KW-0288">FMN</keyword>
<dbReference type="InterPro" id="IPR003382">
    <property type="entry name" value="Flavoprotein"/>
</dbReference>
<dbReference type="GO" id="GO:0004633">
    <property type="term" value="F:phosphopantothenoylcysteine decarboxylase activity"/>
    <property type="evidence" value="ECO:0007669"/>
    <property type="project" value="UniProtKB-UniRule"/>
</dbReference>
<dbReference type="EC" id="6.3.2.5" evidence="3"/>
<sequence length="407" mass="42707">MLADRRILLIIAGGIAAYKSLDLIRRLRERGASVRCVLTRAGAQFVTPLAVASLSEQKVYEDLFSLTDESEMGHIRLSREADLVVVAPATADLLGKMAAGLADDLASTALLATDKPVLVAPTMNVMMWAHPAVQANMATLQARGVRRVGPGSGDLACGEVGSGRMAEPLQIVAAIEEFFAETTDKPLADLPLAGRRAIVTSGPTREPIDPVRYIANRSSGKQGHAVAAALARAGAETVLVSGPTGEPDPPGVAIVRVETAREMLAACEQAMPADIVVCAAAVVDWRPADAAPAKLKKNGPAPPLLLVENPDILATLSSGPGRPALIVGFAAETNDVVAYAQAKLKKKNCDWILANDVSPASGTFGGEHNTVHLVSADGVEDWPRLTKREVAERLAARVVDHFATGNR</sequence>
<dbReference type="InterPro" id="IPR036551">
    <property type="entry name" value="Flavin_trans-like"/>
</dbReference>
<comment type="caution">
    <text evidence="7">The sequence shown here is derived from an EMBL/GenBank/DDBJ whole genome shotgun (WGS) entry which is preliminary data.</text>
</comment>
<keyword evidence="3" id="KW-0479">Metal-binding</keyword>
<reference evidence="7 8" key="1">
    <citation type="submission" date="2018-11" db="EMBL/GenBank/DDBJ databases">
        <title>Genomic Encyclopedia of Type Strains, Phase IV (KMG-IV): sequencing the most valuable type-strain genomes for metagenomic binning, comparative biology and taxonomic classification.</title>
        <authorList>
            <person name="Goeker M."/>
        </authorList>
    </citation>
    <scope>NUCLEOTIDE SEQUENCE [LARGE SCALE GENOMIC DNA]</scope>
    <source>
        <strain evidence="7 8">DSM 5900</strain>
    </source>
</reference>
<dbReference type="AlphaFoldDB" id="A0A3N1LHP0"/>
<feature type="region of interest" description="Phosphopantothenoylcysteine decarboxylase" evidence="3">
    <location>
        <begin position="1"/>
        <end position="196"/>
    </location>
</feature>
<organism evidence="7 8">
    <name type="scientific">Stella humosa</name>
    <dbReference type="NCBI Taxonomy" id="94"/>
    <lineage>
        <taxon>Bacteria</taxon>
        <taxon>Pseudomonadati</taxon>
        <taxon>Pseudomonadota</taxon>
        <taxon>Alphaproteobacteria</taxon>
        <taxon>Rhodospirillales</taxon>
        <taxon>Stellaceae</taxon>
        <taxon>Stella</taxon>
    </lineage>
</organism>
<comment type="cofactor">
    <cofactor evidence="3">
        <name>Mg(2+)</name>
        <dbReference type="ChEBI" id="CHEBI:18420"/>
    </cofactor>
</comment>
<feature type="domain" description="Flavoprotein" evidence="5">
    <location>
        <begin position="6"/>
        <end position="177"/>
    </location>
</feature>
<dbReference type="GO" id="GO:0015937">
    <property type="term" value="P:coenzyme A biosynthetic process"/>
    <property type="evidence" value="ECO:0007669"/>
    <property type="project" value="UniProtKB-UniRule"/>
</dbReference>
<dbReference type="NCBIfam" id="TIGR00521">
    <property type="entry name" value="coaBC_dfp"/>
    <property type="match status" value="1"/>
</dbReference>
<comment type="catalytic activity">
    <reaction evidence="3 4">
        <text>N-[(R)-4-phosphopantothenoyl]-L-cysteine + H(+) = (R)-4'-phosphopantetheine + CO2</text>
        <dbReference type="Rhea" id="RHEA:16793"/>
        <dbReference type="ChEBI" id="CHEBI:15378"/>
        <dbReference type="ChEBI" id="CHEBI:16526"/>
        <dbReference type="ChEBI" id="CHEBI:59458"/>
        <dbReference type="ChEBI" id="CHEBI:61723"/>
        <dbReference type="EC" id="4.1.1.36"/>
    </reaction>
</comment>
<protein>
    <recommendedName>
        <fullName evidence="3">Coenzyme A biosynthesis bifunctional protein CoaBC</fullName>
    </recommendedName>
    <alternativeName>
        <fullName evidence="3">DNA/pantothenate metabolism flavoprotein</fullName>
    </alternativeName>
    <alternativeName>
        <fullName evidence="3">Phosphopantothenoylcysteine synthetase/decarboxylase</fullName>
        <shortName evidence="3">PPCS-PPCDC</shortName>
    </alternativeName>
    <domain>
        <recommendedName>
            <fullName evidence="3">Phosphopantothenoylcysteine decarboxylase</fullName>
            <shortName evidence="3">PPC decarboxylase</shortName>
            <shortName evidence="3">PPC-DC</shortName>
            <ecNumber evidence="3">4.1.1.36</ecNumber>
        </recommendedName>
        <alternativeName>
            <fullName evidence="3">CoaC</fullName>
        </alternativeName>
    </domain>
    <domain>
        <recommendedName>
            <fullName evidence="3">Phosphopantothenate--cysteine ligase</fullName>
            <ecNumber evidence="3">6.3.2.5</ecNumber>
        </recommendedName>
        <alternativeName>
            <fullName evidence="3">CoaB</fullName>
        </alternativeName>
        <alternativeName>
            <fullName evidence="3">Phosphopantothenoylcysteine synthetase</fullName>
            <shortName evidence="3">PPC synthetase</shortName>
            <shortName evidence="3">PPC-S</shortName>
        </alternativeName>
    </domain>
</protein>
<keyword evidence="3 4" id="KW-0285">Flavoprotein</keyword>
<dbReference type="OrthoDB" id="9802554at2"/>
<gene>
    <name evidence="3" type="primary">coaBC</name>
    <name evidence="7" type="ORF">EDC65_2602</name>
</gene>
<dbReference type="GO" id="GO:0010181">
    <property type="term" value="F:FMN binding"/>
    <property type="evidence" value="ECO:0007669"/>
    <property type="project" value="UniProtKB-UniRule"/>
</dbReference>
<dbReference type="Gene3D" id="3.40.50.1950">
    <property type="entry name" value="Flavin prenyltransferase-like"/>
    <property type="match status" value="1"/>
</dbReference>
<dbReference type="GO" id="GO:0004632">
    <property type="term" value="F:phosphopantothenate--cysteine ligase activity"/>
    <property type="evidence" value="ECO:0007669"/>
    <property type="project" value="UniProtKB-UniRule"/>
</dbReference>
<feature type="domain" description="DNA/pantothenate metabolism flavoprotein C-terminal" evidence="6">
    <location>
        <begin position="192"/>
        <end position="399"/>
    </location>
</feature>
<keyword evidence="1 3" id="KW-0210">Decarboxylase</keyword>
<keyword evidence="2 3" id="KW-0456">Lyase</keyword>
<feature type="binding site" evidence="3">
    <location>
        <position position="343"/>
    </location>
    <ligand>
        <name>CTP</name>
        <dbReference type="ChEBI" id="CHEBI:37563"/>
    </ligand>
</feature>
<feature type="active site" description="Proton donor" evidence="3">
    <location>
        <position position="157"/>
    </location>
</feature>
<dbReference type="InterPro" id="IPR005252">
    <property type="entry name" value="CoaBC"/>
</dbReference>
<evidence type="ECO:0000259" key="6">
    <source>
        <dbReference type="Pfam" id="PF04127"/>
    </source>
</evidence>
<feature type="region of interest" description="Phosphopantothenate--cysteine ligase" evidence="3">
    <location>
        <begin position="197"/>
        <end position="407"/>
    </location>
</feature>
<comment type="similarity">
    <text evidence="3 4">In the C-terminal section; belongs to the PPC synthetase family.</text>
</comment>
<evidence type="ECO:0000313" key="8">
    <source>
        <dbReference type="Proteomes" id="UP000278222"/>
    </source>
</evidence>
<dbReference type="SUPFAM" id="SSF102645">
    <property type="entry name" value="CoaB-like"/>
    <property type="match status" value="1"/>
</dbReference>
<evidence type="ECO:0000256" key="4">
    <source>
        <dbReference type="RuleBase" id="RU364078"/>
    </source>
</evidence>
<dbReference type="GO" id="GO:0071513">
    <property type="term" value="C:phosphopantothenoylcysteine decarboxylase complex"/>
    <property type="evidence" value="ECO:0007669"/>
    <property type="project" value="TreeGrafter"/>
</dbReference>
<dbReference type="InterPro" id="IPR007085">
    <property type="entry name" value="DNA/pantothenate-metab_flavo_C"/>
</dbReference>
<evidence type="ECO:0000313" key="7">
    <source>
        <dbReference type="EMBL" id="ROP90744.1"/>
    </source>
</evidence>
<accession>A0A3N1LHP0</accession>
<comment type="pathway">
    <text evidence="3 4">Cofactor biosynthesis; coenzyme A biosynthesis; CoA from (R)-pantothenate: step 3/5.</text>
</comment>
<evidence type="ECO:0000259" key="5">
    <source>
        <dbReference type="Pfam" id="PF02441"/>
    </source>
</evidence>
<comment type="cofactor">
    <cofactor evidence="3">
        <name>FMN</name>
        <dbReference type="ChEBI" id="CHEBI:58210"/>
    </cofactor>
    <text evidence="3">Binds 1 FMN per subunit.</text>
</comment>
<dbReference type="HAMAP" id="MF_02225">
    <property type="entry name" value="CoaBC"/>
    <property type="match status" value="1"/>
</dbReference>
<dbReference type="GO" id="GO:0046872">
    <property type="term" value="F:metal ion binding"/>
    <property type="evidence" value="ECO:0007669"/>
    <property type="project" value="UniProtKB-KW"/>
</dbReference>
<dbReference type="GO" id="GO:0015941">
    <property type="term" value="P:pantothenate catabolic process"/>
    <property type="evidence" value="ECO:0007669"/>
    <property type="project" value="InterPro"/>
</dbReference>
<dbReference type="Gene3D" id="3.40.50.10300">
    <property type="entry name" value="CoaB-like"/>
    <property type="match status" value="1"/>
</dbReference>
<feature type="binding site" evidence="3">
    <location>
        <position position="329"/>
    </location>
    <ligand>
        <name>CTP</name>
        <dbReference type="ChEBI" id="CHEBI:37563"/>
    </ligand>
</feature>
<dbReference type="SUPFAM" id="SSF52507">
    <property type="entry name" value="Homo-oligomeric flavin-containing Cys decarboxylases, HFCD"/>
    <property type="match status" value="1"/>
</dbReference>
<dbReference type="Proteomes" id="UP000278222">
    <property type="component" value="Unassembled WGS sequence"/>
</dbReference>
<dbReference type="Pfam" id="PF04127">
    <property type="entry name" value="DFP"/>
    <property type="match status" value="1"/>
</dbReference>
<dbReference type="Pfam" id="PF02441">
    <property type="entry name" value="Flavoprotein"/>
    <property type="match status" value="1"/>
</dbReference>
<comment type="function">
    <text evidence="4">Catalyzes two steps in the biosynthesis of coenzyme A. In the first step cysteine is conjugated to 4'-phosphopantothenate to form 4-phosphopantothenoylcysteine, in the latter compound is decarboxylated to form 4'-phosphopantotheine.</text>
</comment>
<dbReference type="PANTHER" id="PTHR14359:SF6">
    <property type="entry name" value="PHOSPHOPANTOTHENOYLCYSTEINE DECARBOXYLASE"/>
    <property type="match status" value="1"/>
</dbReference>
<keyword evidence="8" id="KW-1185">Reference proteome</keyword>
<dbReference type="InterPro" id="IPR035929">
    <property type="entry name" value="CoaB-like_sf"/>
</dbReference>
<evidence type="ECO:0000256" key="3">
    <source>
        <dbReference type="HAMAP-Rule" id="MF_02225"/>
    </source>
</evidence>
<name>A0A3N1LHP0_9PROT</name>
<dbReference type="PANTHER" id="PTHR14359">
    <property type="entry name" value="HOMO-OLIGOMERIC FLAVIN CONTAINING CYS DECARBOXYLASE FAMILY"/>
    <property type="match status" value="1"/>
</dbReference>
<keyword evidence="3" id="KW-0460">Magnesium</keyword>
<feature type="binding site" evidence="3">
    <location>
        <position position="347"/>
    </location>
    <ligand>
        <name>CTP</name>
        <dbReference type="ChEBI" id="CHEBI:37563"/>
    </ligand>
</feature>
<comment type="caution">
    <text evidence="3">Lacks conserved residue(s) required for the propagation of feature annotation.</text>
</comment>
<keyword evidence="3 4" id="KW-0436">Ligase</keyword>
<evidence type="ECO:0000256" key="2">
    <source>
        <dbReference type="ARBA" id="ARBA00023239"/>
    </source>
</evidence>
<keyword evidence="3" id="KW-0511">Multifunctional enzyme</keyword>
<dbReference type="UniPathway" id="UPA00241">
    <property type="reaction ID" value="UER00353"/>
</dbReference>
<feature type="binding site" evidence="3">
    <location>
        <position position="284"/>
    </location>
    <ligand>
        <name>CTP</name>
        <dbReference type="ChEBI" id="CHEBI:37563"/>
    </ligand>
</feature>
<dbReference type="EC" id="4.1.1.36" evidence="3"/>
<comment type="catalytic activity">
    <reaction evidence="3 4">
        <text>(R)-4'-phosphopantothenate + L-cysteine + CTP = N-[(R)-4-phosphopantothenoyl]-L-cysteine + CMP + diphosphate + H(+)</text>
        <dbReference type="Rhea" id="RHEA:19397"/>
        <dbReference type="ChEBI" id="CHEBI:10986"/>
        <dbReference type="ChEBI" id="CHEBI:15378"/>
        <dbReference type="ChEBI" id="CHEBI:33019"/>
        <dbReference type="ChEBI" id="CHEBI:35235"/>
        <dbReference type="ChEBI" id="CHEBI:37563"/>
        <dbReference type="ChEBI" id="CHEBI:59458"/>
        <dbReference type="ChEBI" id="CHEBI:60377"/>
        <dbReference type="EC" id="6.3.2.5"/>
    </reaction>
</comment>
<comment type="pathway">
    <text evidence="3 4">Cofactor biosynthesis; coenzyme A biosynthesis; CoA from (R)-pantothenate: step 2/5.</text>
</comment>
<evidence type="ECO:0000256" key="1">
    <source>
        <dbReference type="ARBA" id="ARBA00022793"/>
    </source>
</evidence>
<proteinExistence type="inferred from homology"/>
<dbReference type="RefSeq" id="WP_123690144.1">
    <property type="nucleotide sequence ID" value="NZ_AP019700.1"/>
</dbReference>
<feature type="binding site" evidence="3">
    <location>
        <position position="294"/>
    </location>
    <ligand>
        <name>CTP</name>
        <dbReference type="ChEBI" id="CHEBI:37563"/>
    </ligand>
</feature>